<accession>A0ABQ1IDD0</accession>
<proteinExistence type="predicted"/>
<dbReference type="Pfam" id="PF00440">
    <property type="entry name" value="TetR_N"/>
    <property type="match status" value="1"/>
</dbReference>
<name>A0ABQ1IDD0_9PROT</name>
<dbReference type="EMBL" id="BMDZ01000014">
    <property type="protein sequence ID" value="GGB35930.1"/>
    <property type="molecule type" value="Genomic_DNA"/>
</dbReference>
<evidence type="ECO:0000259" key="3">
    <source>
        <dbReference type="PROSITE" id="PS50977"/>
    </source>
</evidence>
<keyword evidence="1 2" id="KW-0238">DNA-binding</keyword>
<sequence>MSALVDPPKQRRSRERFEQSLDAAEALIATRGTIAISLPDVAAAAGLPPASLYHYVPNAQVLLFELARRYMTRFQALAAEDVDHGQLTVWPDLFRIHCSRALAFYRAHPVAMRLLLGAEGGWQIRSADLDANLQIGRIQYQRLLRHFVVASSAPLERALPVSMTIGDAIWALSFARDGDVTDEMAAESLNARVAYLRLYIAEHAPRRDHPLGMLP</sequence>
<evidence type="ECO:0000256" key="2">
    <source>
        <dbReference type="PROSITE-ProRule" id="PRU00335"/>
    </source>
</evidence>
<evidence type="ECO:0000313" key="5">
    <source>
        <dbReference type="Proteomes" id="UP000603352"/>
    </source>
</evidence>
<reference evidence="5" key="1">
    <citation type="journal article" date="2019" name="Int. J. Syst. Evol. Microbiol.">
        <title>The Global Catalogue of Microorganisms (GCM) 10K type strain sequencing project: providing services to taxonomists for standard genome sequencing and annotation.</title>
        <authorList>
            <consortium name="The Broad Institute Genomics Platform"/>
            <consortium name="The Broad Institute Genome Sequencing Center for Infectious Disease"/>
            <person name="Wu L."/>
            <person name="Ma J."/>
        </authorList>
    </citation>
    <scope>NUCLEOTIDE SEQUENCE [LARGE SCALE GENOMIC DNA]</scope>
    <source>
        <strain evidence="5">CGMCC 1.10188</strain>
    </source>
</reference>
<organism evidence="4 5">
    <name type="scientific">Tistrella bauzanensis</name>
    <dbReference type="NCBI Taxonomy" id="657419"/>
    <lineage>
        <taxon>Bacteria</taxon>
        <taxon>Pseudomonadati</taxon>
        <taxon>Pseudomonadota</taxon>
        <taxon>Alphaproteobacteria</taxon>
        <taxon>Geminicoccales</taxon>
        <taxon>Geminicoccaceae</taxon>
        <taxon>Tistrella</taxon>
    </lineage>
</organism>
<dbReference type="PROSITE" id="PS50977">
    <property type="entry name" value="HTH_TETR_2"/>
    <property type="match status" value="1"/>
</dbReference>
<dbReference type="SUPFAM" id="SSF46689">
    <property type="entry name" value="Homeodomain-like"/>
    <property type="match status" value="1"/>
</dbReference>
<evidence type="ECO:0000313" key="4">
    <source>
        <dbReference type="EMBL" id="GGB35930.1"/>
    </source>
</evidence>
<dbReference type="InterPro" id="IPR001647">
    <property type="entry name" value="HTH_TetR"/>
</dbReference>
<comment type="caution">
    <text evidence="4">The sequence shown here is derived from an EMBL/GenBank/DDBJ whole genome shotgun (WGS) entry which is preliminary data.</text>
</comment>
<keyword evidence="5" id="KW-1185">Reference proteome</keyword>
<dbReference type="Gene3D" id="1.10.357.10">
    <property type="entry name" value="Tetracycline Repressor, domain 2"/>
    <property type="match status" value="1"/>
</dbReference>
<dbReference type="RefSeq" id="WP_229707929.1">
    <property type="nucleotide sequence ID" value="NZ_BMDZ01000014.1"/>
</dbReference>
<feature type="domain" description="HTH tetR-type" evidence="3">
    <location>
        <begin position="14"/>
        <end position="74"/>
    </location>
</feature>
<dbReference type="InterPro" id="IPR009057">
    <property type="entry name" value="Homeodomain-like_sf"/>
</dbReference>
<dbReference type="Proteomes" id="UP000603352">
    <property type="component" value="Unassembled WGS sequence"/>
</dbReference>
<evidence type="ECO:0000256" key="1">
    <source>
        <dbReference type="ARBA" id="ARBA00023125"/>
    </source>
</evidence>
<gene>
    <name evidence="4" type="ORF">GCM10011505_16730</name>
</gene>
<protein>
    <recommendedName>
        <fullName evidence="3">HTH tetR-type domain-containing protein</fullName>
    </recommendedName>
</protein>
<feature type="DNA-binding region" description="H-T-H motif" evidence="2">
    <location>
        <begin position="37"/>
        <end position="56"/>
    </location>
</feature>